<evidence type="ECO:0000256" key="3">
    <source>
        <dbReference type="SAM" id="SignalP"/>
    </source>
</evidence>
<proteinExistence type="predicted"/>
<name>A0A2B4RT83_STYPI</name>
<keyword evidence="2" id="KW-0812">Transmembrane</keyword>
<evidence type="ECO:0000313" key="4">
    <source>
        <dbReference type="EMBL" id="PFX20013.1"/>
    </source>
</evidence>
<keyword evidence="2" id="KW-1133">Transmembrane helix</keyword>
<accession>A0A2B4RT83</accession>
<evidence type="ECO:0000313" key="5">
    <source>
        <dbReference type="Proteomes" id="UP000225706"/>
    </source>
</evidence>
<feature type="region of interest" description="Disordered" evidence="1">
    <location>
        <begin position="347"/>
        <end position="374"/>
    </location>
</feature>
<protein>
    <submittedName>
        <fullName evidence="4">Uncharacterized protein</fullName>
    </submittedName>
</protein>
<evidence type="ECO:0000256" key="2">
    <source>
        <dbReference type="SAM" id="Phobius"/>
    </source>
</evidence>
<feature type="transmembrane region" description="Helical" evidence="2">
    <location>
        <begin position="303"/>
        <end position="327"/>
    </location>
</feature>
<reference evidence="5" key="1">
    <citation type="journal article" date="2017" name="bioRxiv">
        <title>Comparative analysis of the genomes of Stylophora pistillata and Acropora digitifera provides evidence for extensive differences between species of corals.</title>
        <authorList>
            <person name="Voolstra C.R."/>
            <person name="Li Y."/>
            <person name="Liew Y.J."/>
            <person name="Baumgarten S."/>
            <person name="Zoccola D."/>
            <person name="Flot J.-F."/>
            <person name="Tambutte S."/>
            <person name="Allemand D."/>
            <person name="Aranda M."/>
        </authorList>
    </citation>
    <scope>NUCLEOTIDE SEQUENCE [LARGE SCALE GENOMIC DNA]</scope>
</reference>
<feature type="compositionally biased region" description="Basic residues" evidence="1">
    <location>
        <begin position="361"/>
        <end position="374"/>
    </location>
</feature>
<dbReference type="AlphaFoldDB" id="A0A2B4RT83"/>
<sequence>MKWVTALIALSLLSLFLNVTNSANLEETLSQVSGELRQNDFNQHKMMITVKWDNKQVAVKIQIPSMDLELMLIYEIASIDVQGKSDGYDRPKLSKVFKCKKIPQYLGNTTCFDYDAFETTNPGLISRMWNFTVTVMTHVQDVAVDLTSGMWKKCIVVLKALTRKVSNGLGYVWIGMVNWTRGKVAWFSDLTWNGAEWLGKLLWNCAGLIWNGLYWLADLIWNGLKWLVDFAITASYSLSDMVQNKAAELAKMMVYGVMLIVELFVPVVHYITDFVVEFYFGFLHEHVKHIQARFDFVSWQDGVYAVFAGLVVNVALLVAGFLAYRLCVRTVKFIGRKWQEYKDRRAAANMPPKSNKPIWQPKRKHKKKKRIDDW</sequence>
<keyword evidence="2" id="KW-0472">Membrane</keyword>
<dbReference type="EMBL" id="LSMT01000334">
    <property type="protein sequence ID" value="PFX20013.1"/>
    <property type="molecule type" value="Genomic_DNA"/>
</dbReference>
<feature type="chain" id="PRO_5012111988" evidence="3">
    <location>
        <begin position="23"/>
        <end position="374"/>
    </location>
</feature>
<keyword evidence="5" id="KW-1185">Reference proteome</keyword>
<dbReference type="STRING" id="50429.A0A2B4RT83"/>
<evidence type="ECO:0000256" key="1">
    <source>
        <dbReference type="SAM" id="MobiDB-lite"/>
    </source>
</evidence>
<gene>
    <name evidence="4" type="ORF">AWC38_SpisGene15538</name>
</gene>
<dbReference type="Proteomes" id="UP000225706">
    <property type="component" value="Unassembled WGS sequence"/>
</dbReference>
<organism evidence="4 5">
    <name type="scientific">Stylophora pistillata</name>
    <name type="common">Smooth cauliflower coral</name>
    <dbReference type="NCBI Taxonomy" id="50429"/>
    <lineage>
        <taxon>Eukaryota</taxon>
        <taxon>Metazoa</taxon>
        <taxon>Cnidaria</taxon>
        <taxon>Anthozoa</taxon>
        <taxon>Hexacorallia</taxon>
        <taxon>Scleractinia</taxon>
        <taxon>Astrocoeniina</taxon>
        <taxon>Pocilloporidae</taxon>
        <taxon>Stylophora</taxon>
    </lineage>
</organism>
<comment type="caution">
    <text evidence="4">The sequence shown here is derived from an EMBL/GenBank/DDBJ whole genome shotgun (WGS) entry which is preliminary data.</text>
</comment>
<feature type="signal peptide" evidence="3">
    <location>
        <begin position="1"/>
        <end position="22"/>
    </location>
</feature>
<feature type="transmembrane region" description="Helical" evidence="2">
    <location>
        <begin position="253"/>
        <end position="272"/>
    </location>
</feature>
<dbReference type="OrthoDB" id="10371409at2759"/>
<keyword evidence="3" id="KW-0732">Signal</keyword>